<evidence type="ECO:0000313" key="1">
    <source>
        <dbReference type="EMBL" id="TWI08039.1"/>
    </source>
</evidence>
<comment type="caution">
    <text evidence="1">The sequence shown here is derived from an EMBL/GenBank/DDBJ whole genome shotgun (WGS) entry which is preliminary data.</text>
</comment>
<evidence type="ECO:0000313" key="2">
    <source>
        <dbReference type="Proteomes" id="UP000319848"/>
    </source>
</evidence>
<gene>
    <name evidence="1" type="ORF">IP98_02904</name>
</gene>
<protein>
    <submittedName>
        <fullName evidence="1">Uncharacterized protein</fullName>
    </submittedName>
</protein>
<proteinExistence type="predicted"/>
<dbReference type="AlphaFoldDB" id="A0A562LK93"/>
<dbReference type="Proteomes" id="UP000319848">
    <property type="component" value="Unassembled WGS sequence"/>
</dbReference>
<dbReference type="RefSeq" id="WP_035117074.1">
    <property type="nucleotide sequence ID" value="NZ_AVBI01000002.1"/>
</dbReference>
<accession>A0A562LK93</accession>
<name>A0A562LK93_9FLAO</name>
<keyword evidence="2" id="KW-1185">Reference proteome</keyword>
<sequence length="152" mass="17331">MRVIFTIFFITFAINSHSQNNDFSIDFKHSNPSIVFSEVEIYIKKSETGVFVFARKGDSASNRHTISNEDFEKLKNKILSIKPSDVINVNRNCLDSGTTEITFAEVDFVPLNSVKYTVDCLSISDDKTSKKDFLNTVKLILELAKFNFEDLK</sequence>
<dbReference type="EMBL" id="VLKQ01000020">
    <property type="protein sequence ID" value="TWI08039.1"/>
    <property type="molecule type" value="Genomic_DNA"/>
</dbReference>
<organism evidence="1 2">
    <name type="scientific">Flavobacterium cauense R2A-7</name>
    <dbReference type="NCBI Taxonomy" id="1341154"/>
    <lineage>
        <taxon>Bacteria</taxon>
        <taxon>Pseudomonadati</taxon>
        <taxon>Bacteroidota</taxon>
        <taxon>Flavobacteriia</taxon>
        <taxon>Flavobacteriales</taxon>
        <taxon>Flavobacteriaceae</taxon>
        <taxon>Flavobacterium</taxon>
    </lineage>
</organism>
<reference evidence="1 2" key="1">
    <citation type="journal article" date="2015" name="Stand. Genomic Sci.">
        <title>Genomic Encyclopedia of Bacterial and Archaeal Type Strains, Phase III: the genomes of soil and plant-associated and newly described type strains.</title>
        <authorList>
            <person name="Whitman W.B."/>
            <person name="Woyke T."/>
            <person name="Klenk H.P."/>
            <person name="Zhou Y."/>
            <person name="Lilburn T.G."/>
            <person name="Beck B.J."/>
            <person name="De Vos P."/>
            <person name="Vandamme P."/>
            <person name="Eisen J.A."/>
            <person name="Garrity G."/>
            <person name="Hugenholtz P."/>
            <person name="Kyrpides N.C."/>
        </authorList>
    </citation>
    <scope>NUCLEOTIDE SEQUENCE [LARGE SCALE GENOMIC DNA]</scope>
    <source>
        <strain evidence="1 2">CGMCC 1.7270</strain>
    </source>
</reference>
<dbReference type="STRING" id="1341154.FCR2A7T_05610"/>